<dbReference type="Pfam" id="PF18947">
    <property type="entry name" value="HAMP_2"/>
    <property type="match status" value="1"/>
</dbReference>
<evidence type="ECO:0000259" key="7">
    <source>
        <dbReference type="PROSITE" id="PS50111"/>
    </source>
</evidence>
<dbReference type="InterPro" id="IPR003660">
    <property type="entry name" value="HAMP_dom"/>
</dbReference>
<comment type="caution">
    <text evidence="9">The sequence shown here is derived from an EMBL/GenBank/DDBJ whole genome shotgun (WGS) entry which is preliminary data.</text>
</comment>
<sequence length="521" mass="54044">MEALPGQKRRITEVVNAAKAQMEQAAVAATFNQRIRLSLDSLPVCVTVSNADALLVHATPPAKELLKLFGGASFDTDAFYGNKLSTLFKSPQDAATFDQAVRSGETVDMEIQGRKLRLLARPVHDDAGKPMGRITQWLDRTDEIASEQEVSSIVAAAANGDLSGRVDMQGKTGFFGNLSTAMNQLLEVSEGVMNDTAQALAALADGDLTHRITRDYAGLFGQVKASANSTSENLTRVIGEVRDASNALTGAAGQVSATAQSLSQAASQQAASVEQTTASIDVMSASISQNSDNARVTDGMASKASKEAIDGGGAVGQTVGAMKQIASKIGIVDDIAYQTNLLALNAAIEAARAGEHGKGFAVVAAEVRKLAERSQLAAKEIGDLASSSVSTAERAGKLLDEIVPSIQKTSELVQEIAAASSEQSESVIQIGGAMGQLSQATQQNASASEELAATSEELSAQAEQLQQSIAFFKTGDSASAPAQAISRASLGQERRASAPRLTSTLTPAAVRGGGNGNFKPY</sequence>
<comment type="subcellular location">
    <subcellularLocation>
        <location evidence="1">Membrane</location>
    </subcellularLocation>
</comment>
<dbReference type="GO" id="GO:0005886">
    <property type="term" value="C:plasma membrane"/>
    <property type="evidence" value="ECO:0007669"/>
    <property type="project" value="TreeGrafter"/>
</dbReference>
<evidence type="ECO:0000256" key="3">
    <source>
        <dbReference type="ARBA" id="ARBA00029447"/>
    </source>
</evidence>
<feature type="region of interest" description="Disordered" evidence="6">
    <location>
        <begin position="488"/>
        <end position="521"/>
    </location>
</feature>
<dbReference type="Proteomes" id="UP000260665">
    <property type="component" value="Unassembled WGS sequence"/>
</dbReference>
<dbReference type="PRINTS" id="PR00260">
    <property type="entry name" value="CHEMTRNSDUCR"/>
</dbReference>
<keyword evidence="10" id="KW-1185">Reference proteome</keyword>
<dbReference type="InterPro" id="IPR004089">
    <property type="entry name" value="MCPsignal_dom"/>
</dbReference>
<accession>A0A3E1REL6</accession>
<proteinExistence type="inferred from homology"/>
<dbReference type="PROSITE" id="PS50111">
    <property type="entry name" value="CHEMOTAXIS_TRANSDUC_2"/>
    <property type="match status" value="1"/>
</dbReference>
<dbReference type="Gene3D" id="3.30.450.20">
    <property type="entry name" value="PAS domain"/>
    <property type="match status" value="1"/>
</dbReference>
<evidence type="ECO:0000313" key="10">
    <source>
        <dbReference type="Proteomes" id="UP000260665"/>
    </source>
</evidence>
<feature type="domain" description="Methyl-accepting transducer" evidence="7">
    <location>
        <begin position="244"/>
        <end position="459"/>
    </location>
</feature>
<dbReference type="SMART" id="SM00283">
    <property type="entry name" value="MA"/>
    <property type="match status" value="1"/>
</dbReference>
<gene>
    <name evidence="9" type="ORF">DIC66_07220</name>
</gene>
<dbReference type="GO" id="GO:0004888">
    <property type="term" value="F:transmembrane signaling receptor activity"/>
    <property type="evidence" value="ECO:0007669"/>
    <property type="project" value="InterPro"/>
</dbReference>
<evidence type="ECO:0000259" key="8">
    <source>
        <dbReference type="PROSITE" id="PS50885"/>
    </source>
</evidence>
<evidence type="ECO:0000256" key="4">
    <source>
        <dbReference type="PROSITE-ProRule" id="PRU00284"/>
    </source>
</evidence>
<protein>
    <submittedName>
        <fullName evidence="9">Chemotaxis protein</fullName>
    </submittedName>
</protein>
<feature type="coiled-coil region" evidence="5">
    <location>
        <begin position="437"/>
        <end position="468"/>
    </location>
</feature>
<dbReference type="Gene3D" id="1.10.287.950">
    <property type="entry name" value="Methyl-accepting chemotaxis protein"/>
    <property type="match status" value="1"/>
</dbReference>
<evidence type="ECO:0000256" key="5">
    <source>
        <dbReference type="SAM" id="Coils"/>
    </source>
</evidence>
<dbReference type="OrthoDB" id="9763018at2"/>
<comment type="similarity">
    <text evidence="3">Belongs to the methyl-accepting chemotaxis (MCP) protein family.</text>
</comment>
<evidence type="ECO:0000256" key="6">
    <source>
        <dbReference type="SAM" id="MobiDB-lite"/>
    </source>
</evidence>
<dbReference type="AlphaFoldDB" id="A0A3E1REL6"/>
<dbReference type="PANTHER" id="PTHR43531:SF11">
    <property type="entry name" value="METHYL-ACCEPTING CHEMOTAXIS PROTEIN 3"/>
    <property type="match status" value="1"/>
</dbReference>
<dbReference type="InterPro" id="IPR051310">
    <property type="entry name" value="MCP_chemotaxis"/>
</dbReference>
<dbReference type="FunFam" id="1.10.287.950:FF:000001">
    <property type="entry name" value="Methyl-accepting chemotaxis sensory transducer"/>
    <property type="match status" value="1"/>
</dbReference>
<evidence type="ECO:0000313" key="9">
    <source>
        <dbReference type="EMBL" id="RFO97804.1"/>
    </source>
</evidence>
<keyword evidence="2" id="KW-0145">Chemotaxis</keyword>
<organism evidence="9 10">
    <name type="scientific">Rhodoferax lacus</name>
    <dbReference type="NCBI Taxonomy" id="2184758"/>
    <lineage>
        <taxon>Bacteria</taxon>
        <taxon>Pseudomonadati</taxon>
        <taxon>Pseudomonadota</taxon>
        <taxon>Betaproteobacteria</taxon>
        <taxon>Burkholderiales</taxon>
        <taxon>Comamonadaceae</taxon>
        <taxon>Rhodoferax</taxon>
    </lineage>
</organism>
<evidence type="ECO:0000256" key="2">
    <source>
        <dbReference type="ARBA" id="ARBA00022500"/>
    </source>
</evidence>
<name>A0A3E1REL6_9BURK</name>
<dbReference type="GO" id="GO:0006935">
    <property type="term" value="P:chemotaxis"/>
    <property type="evidence" value="ECO:0007669"/>
    <property type="project" value="UniProtKB-KW"/>
</dbReference>
<evidence type="ECO:0000256" key="1">
    <source>
        <dbReference type="ARBA" id="ARBA00004370"/>
    </source>
</evidence>
<feature type="domain" description="HAMP" evidence="8">
    <location>
        <begin position="193"/>
        <end position="239"/>
    </location>
</feature>
<dbReference type="EMBL" id="QFZK01000003">
    <property type="protein sequence ID" value="RFO97804.1"/>
    <property type="molecule type" value="Genomic_DNA"/>
</dbReference>
<keyword evidence="5" id="KW-0175">Coiled coil</keyword>
<feature type="compositionally biased region" description="Gly residues" evidence="6">
    <location>
        <begin position="511"/>
        <end position="521"/>
    </location>
</feature>
<dbReference type="GO" id="GO:0007165">
    <property type="term" value="P:signal transduction"/>
    <property type="evidence" value="ECO:0007669"/>
    <property type="project" value="UniProtKB-KW"/>
</dbReference>
<dbReference type="PANTHER" id="PTHR43531">
    <property type="entry name" value="PROTEIN ICFG"/>
    <property type="match status" value="1"/>
</dbReference>
<keyword evidence="4" id="KW-0807">Transducer</keyword>
<dbReference type="SUPFAM" id="SSF58104">
    <property type="entry name" value="Methyl-accepting chemotaxis protein (MCP) signaling domain"/>
    <property type="match status" value="1"/>
</dbReference>
<dbReference type="Pfam" id="PF00015">
    <property type="entry name" value="MCPsignal"/>
    <property type="match status" value="1"/>
</dbReference>
<reference evidence="9 10" key="1">
    <citation type="submission" date="2018-05" db="EMBL/GenBank/DDBJ databases">
        <title>Rhodoferax soyangensis sp.nov., isolated from an oligotrophic freshwater lake.</title>
        <authorList>
            <person name="Park M."/>
        </authorList>
    </citation>
    <scope>NUCLEOTIDE SEQUENCE [LARGE SCALE GENOMIC DNA]</scope>
    <source>
        <strain evidence="9 10">IMCC26218</strain>
    </source>
</reference>
<dbReference type="InterPro" id="IPR004090">
    <property type="entry name" value="Chemotax_Me-accpt_rcpt"/>
</dbReference>
<dbReference type="PROSITE" id="PS50885">
    <property type="entry name" value="HAMP"/>
    <property type="match status" value="1"/>
</dbReference>